<gene>
    <name evidence="1" type="ORF">AVDCRST_MAG57-3672</name>
</gene>
<proteinExistence type="predicted"/>
<evidence type="ECO:0000313" key="1">
    <source>
        <dbReference type="EMBL" id="CAA9275511.1"/>
    </source>
</evidence>
<protein>
    <submittedName>
        <fullName evidence="1">Uncharacterized protein</fullName>
    </submittedName>
</protein>
<sequence length="47" mass="5062">MLDTVVAIAMTWSPISITHAGCRADAGAEHDRRRGMVREVVSRAVAP</sequence>
<accession>A0A6J4JF19</accession>
<organism evidence="1">
    <name type="scientific">uncultured Blastococcus sp</name>
    <dbReference type="NCBI Taxonomy" id="217144"/>
    <lineage>
        <taxon>Bacteria</taxon>
        <taxon>Bacillati</taxon>
        <taxon>Actinomycetota</taxon>
        <taxon>Actinomycetes</taxon>
        <taxon>Geodermatophilales</taxon>
        <taxon>Geodermatophilaceae</taxon>
        <taxon>Blastococcus</taxon>
        <taxon>environmental samples</taxon>
    </lineage>
</organism>
<name>A0A6J4JF19_9ACTN</name>
<reference evidence="1" key="1">
    <citation type="submission" date="2020-02" db="EMBL/GenBank/DDBJ databases">
        <authorList>
            <person name="Meier V. D."/>
        </authorList>
    </citation>
    <scope>NUCLEOTIDE SEQUENCE</scope>
    <source>
        <strain evidence="1">AVDCRST_MAG57</strain>
    </source>
</reference>
<dbReference type="AlphaFoldDB" id="A0A6J4JF19"/>
<dbReference type="EMBL" id="CADCTI010000278">
    <property type="protein sequence ID" value="CAA9275511.1"/>
    <property type="molecule type" value="Genomic_DNA"/>
</dbReference>